<reference evidence="1 2" key="1">
    <citation type="submission" date="2009-12" db="EMBL/GenBank/DDBJ databases">
        <authorList>
            <person name="Shrivastava S."/>
            <person name="Madupu R."/>
            <person name="Durkin A.S."/>
            <person name="Torralba M."/>
            <person name="Methe B."/>
            <person name="Sutton G.G."/>
            <person name="Strausberg R.L."/>
            <person name="Nelson K.E."/>
        </authorList>
    </citation>
    <scope>NUCLEOTIDE SEQUENCE [LARGE SCALE GENOMIC DNA]</scope>
    <source>
        <strain evidence="1 2">W5455</strain>
    </source>
</reference>
<evidence type="ECO:0000313" key="1">
    <source>
        <dbReference type="EMBL" id="EFB90326.1"/>
    </source>
</evidence>
<sequence length="84" mass="9600">MSPHITLSLFKIFENAPRAFRRALRRRQFTTIIRVCPQARAFSRHPAETARLSVFTSAPFPAMLCADTDDPAAPRDRFKQEAQP</sequence>
<protein>
    <submittedName>
        <fullName evidence="1">Uncharacterized protein</fullName>
    </submittedName>
</protein>
<accession>A0ABP2HTL0</accession>
<keyword evidence="2" id="KW-1185">Reference proteome</keyword>
<dbReference type="Proteomes" id="UP000006462">
    <property type="component" value="Unassembled WGS sequence"/>
</dbReference>
<name>A0ABP2HTL0_9BACT</name>
<proteinExistence type="predicted"/>
<evidence type="ECO:0000313" key="2">
    <source>
        <dbReference type="Proteomes" id="UP000006462"/>
    </source>
</evidence>
<dbReference type="EMBL" id="ADFP01000086">
    <property type="protein sequence ID" value="EFB90326.1"/>
    <property type="molecule type" value="Genomic_DNA"/>
</dbReference>
<organism evidence="1 2">
    <name type="scientific">Pyramidobacter piscolens W5455</name>
    <dbReference type="NCBI Taxonomy" id="352165"/>
    <lineage>
        <taxon>Bacteria</taxon>
        <taxon>Thermotogati</taxon>
        <taxon>Synergistota</taxon>
        <taxon>Synergistia</taxon>
        <taxon>Synergistales</taxon>
        <taxon>Dethiosulfovibrionaceae</taxon>
        <taxon>Pyramidobacter</taxon>
    </lineage>
</organism>
<gene>
    <name evidence="1" type="ORF">HMPREF7215_1238</name>
</gene>
<comment type="caution">
    <text evidence="1">The sequence shown here is derived from an EMBL/GenBank/DDBJ whole genome shotgun (WGS) entry which is preliminary data.</text>
</comment>